<gene>
    <name evidence="1" type="ORF">QAD02_018165</name>
</gene>
<dbReference type="EMBL" id="CM056741">
    <property type="protein sequence ID" value="KAJ8682373.1"/>
    <property type="molecule type" value="Genomic_DNA"/>
</dbReference>
<sequence length="227" mass="26089">MGRCTIRIKAPLKDSQMIEMRIRRMQVGVLKESRCEGAYVQFSDELDEPDESVGRYCGHVTGNATRLFLRRGPELTVLLDSDNRDEEDEIIIGQEPQLKPQPITPRPKLKGRQRRRTKSRPRDSEPSPNADNDKPMRFGGGGGDRENRSSKTRHRAVSGRQHQGKIGLFSNQDIVEEDETKMLPHHRIDEEKLVNVEELSKTKKALRGDRLFWSKSRCDVENDCKQV</sequence>
<accession>A0ACC2PFZ1</accession>
<comment type="caution">
    <text evidence="1">The sequence shown here is derived from an EMBL/GenBank/DDBJ whole genome shotgun (WGS) entry which is preliminary data.</text>
</comment>
<proteinExistence type="predicted"/>
<protein>
    <submittedName>
        <fullName evidence="1">Uncharacterized protein</fullName>
    </submittedName>
</protein>
<keyword evidence="2" id="KW-1185">Reference proteome</keyword>
<evidence type="ECO:0000313" key="1">
    <source>
        <dbReference type="EMBL" id="KAJ8682373.1"/>
    </source>
</evidence>
<organism evidence="1 2">
    <name type="scientific">Eretmocerus hayati</name>
    <dbReference type="NCBI Taxonomy" id="131215"/>
    <lineage>
        <taxon>Eukaryota</taxon>
        <taxon>Metazoa</taxon>
        <taxon>Ecdysozoa</taxon>
        <taxon>Arthropoda</taxon>
        <taxon>Hexapoda</taxon>
        <taxon>Insecta</taxon>
        <taxon>Pterygota</taxon>
        <taxon>Neoptera</taxon>
        <taxon>Endopterygota</taxon>
        <taxon>Hymenoptera</taxon>
        <taxon>Apocrita</taxon>
        <taxon>Proctotrupomorpha</taxon>
        <taxon>Chalcidoidea</taxon>
        <taxon>Aphelinidae</taxon>
        <taxon>Aphelininae</taxon>
        <taxon>Eretmocerus</taxon>
    </lineage>
</organism>
<dbReference type="Proteomes" id="UP001239111">
    <property type="component" value="Chromosome 1"/>
</dbReference>
<name>A0ACC2PFZ1_9HYME</name>
<reference evidence="1" key="1">
    <citation type="submission" date="2023-04" db="EMBL/GenBank/DDBJ databases">
        <title>A chromosome-level genome assembly of the parasitoid wasp Eretmocerus hayati.</title>
        <authorList>
            <person name="Zhong Y."/>
            <person name="Liu S."/>
            <person name="Liu Y."/>
        </authorList>
    </citation>
    <scope>NUCLEOTIDE SEQUENCE</scope>
    <source>
        <strain evidence="1">ZJU_SS_LIU_2023</strain>
    </source>
</reference>
<evidence type="ECO:0000313" key="2">
    <source>
        <dbReference type="Proteomes" id="UP001239111"/>
    </source>
</evidence>